<gene>
    <name evidence="2" type="ORF">B1756_04135</name>
</gene>
<evidence type="ECO:0000313" key="3">
    <source>
        <dbReference type="Proteomes" id="UP000250088"/>
    </source>
</evidence>
<dbReference type="GeneID" id="32893239"/>
<evidence type="ECO:0008006" key="4">
    <source>
        <dbReference type="Google" id="ProtNLM"/>
    </source>
</evidence>
<sequence length="157" mass="17130">MWTRRTVVEATALAGVGLLAGCLEDDEESADEPPEDDDAPADADEGGQTDDLEAAIADHDPVDRTDAEEVTIDVAPDGELRFDPEAVLVEQMTTITWRWPEPGYEIYPIESPDQCGWAGDDHGSGHSWEFPFVGTYEIGCTTPDDEEFTGHLFVTEG</sequence>
<dbReference type="PROSITE" id="PS51257">
    <property type="entry name" value="PROKAR_LIPOPROTEIN"/>
    <property type="match status" value="1"/>
</dbReference>
<feature type="compositionally biased region" description="Acidic residues" evidence="1">
    <location>
        <begin position="23"/>
        <end position="53"/>
    </location>
</feature>
<dbReference type="InterPro" id="IPR008972">
    <property type="entry name" value="Cupredoxin"/>
</dbReference>
<evidence type="ECO:0000313" key="2">
    <source>
        <dbReference type="EMBL" id="ARS89022.1"/>
    </source>
</evidence>
<keyword evidence="3" id="KW-1185">Reference proteome</keyword>
<feature type="region of interest" description="Disordered" evidence="1">
    <location>
        <begin position="22"/>
        <end position="65"/>
    </location>
</feature>
<dbReference type="OrthoDB" id="11088at2157"/>
<feature type="compositionally biased region" description="Basic and acidic residues" evidence="1">
    <location>
        <begin position="56"/>
        <end position="65"/>
    </location>
</feature>
<dbReference type="Proteomes" id="UP000250088">
    <property type="component" value="Chromosome"/>
</dbReference>
<accession>A0A2Z2HPY3</accession>
<reference evidence="3" key="1">
    <citation type="submission" date="2017-02" db="EMBL/GenBank/DDBJ databases">
        <title>Natronthermophilus aegyptiacus gen. nov.,sp. nov., an aerobic, extremely halophilic alkalithermophilic archaeon isolated from the athalassohaline Wadi An Natrun, Egypt.</title>
        <authorList>
            <person name="Zhao B."/>
        </authorList>
    </citation>
    <scope>NUCLEOTIDE SEQUENCE [LARGE SCALE GENOMIC DNA]</scope>
    <source>
        <strain evidence="3">JW/NM-HA 15</strain>
    </source>
</reference>
<protein>
    <recommendedName>
        <fullName evidence="4">Plastocyanin</fullName>
    </recommendedName>
</protein>
<organism evidence="2 3">
    <name type="scientific">Natrarchaeobaculum aegyptiacum</name>
    <dbReference type="NCBI Taxonomy" id="745377"/>
    <lineage>
        <taxon>Archaea</taxon>
        <taxon>Methanobacteriati</taxon>
        <taxon>Methanobacteriota</taxon>
        <taxon>Stenosarchaea group</taxon>
        <taxon>Halobacteria</taxon>
        <taxon>Halobacteriales</taxon>
        <taxon>Natrialbaceae</taxon>
        <taxon>Natrarchaeobaculum</taxon>
    </lineage>
</organism>
<dbReference type="KEGG" id="naj:B1756_04135"/>
<name>A0A2Z2HPY3_9EURY</name>
<dbReference type="RefSeq" id="WP_086887402.1">
    <property type="nucleotide sequence ID" value="NZ_CP019893.1"/>
</dbReference>
<dbReference type="Gene3D" id="2.60.40.420">
    <property type="entry name" value="Cupredoxins - blue copper proteins"/>
    <property type="match status" value="1"/>
</dbReference>
<dbReference type="AlphaFoldDB" id="A0A2Z2HPY3"/>
<proteinExistence type="predicted"/>
<evidence type="ECO:0000256" key="1">
    <source>
        <dbReference type="SAM" id="MobiDB-lite"/>
    </source>
</evidence>
<dbReference type="EMBL" id="CP019893">
    <property type="protein sequence ID" value="ARS89022.1"/>
    <property type="molecule type" value="Genomic_DNA"/>
</dbReference>